<dbReference type="Pfam" id="PF13458">
    <property type="entry name" value="Peripla_BP_6"/>
    <property type="match status" value="1"/>
</dbReference>
<comment type="caution">
    <text evidence="5">The sequence shown here is derived from an EMBL/GenBank/DDBJ whole genome shotgun (WGS) entry which is preliminary data.</text>
</comment>
<feature type="signal peptide" evidence="3">
    <location>
        <begin position="1"/>
        <end position="22"/>
    </location>
</feature>
<feature type="chain" id="PRO_5039192504" evidence="3">
    <location>
        <begin position="23"/>
        <end position="394"/>
    </location>
</feature>
<evidence type="ECO:0000256" key="2">
    <source>
        <dbReference type="ARBA" id="ARBA00022729"/>
    </source>
</evidence>
<organism evidence="5 6">
    <name type="scientific">Pseudolactococcus chungangensis</name>
    <dbReference type="NCBI Taxonomy" id="451457"/>
    <lineage>
        <taxon>Bacteria</taxon>
        <taxon>Bacillati</taxon>
        <taxon>Bacillota</taxon>
        <taxon>Bacilli</taxon>
        <taxon>Lactobacillales</taxon>
        <taxon>Streptococcaceae</taxon>
        <taxon>Pseudolactococcus</taxon>
    </lineage>
</organism>
<evidence type="ECO:0000259" key="4">
    <source>
        <dbReference type="Pfam" id="PF13458"/>
    </source>
</evidence>
<dbReference type="InterPro" id="IPR028081">
    <property type="entry name" value="Leu-bd"/>
</dbReference>
<dbReference type="PANTHER" id="PTHR30483:SF6">
    <property type="entry name" value="PERIPLASMIC BINDING PROTEIN OF ABC TRANSPORTER FOR NATURAL AMINO ACIDS"/>
    <property type="match status" value="1"/>
</dbReference>
<dbReference type="Gene3D" id="3.40.50.2300">
    <property type="match status" value="2"/>
</dbReference>
<accession>A0A847J6E0</accession>
<protein>
    <submittedName>
        <fullName evidence="5">ABC transporter substrate-binding protein</fullName>
    </submittedName>
</protein>
<dbReference type="CDD" id="cd06347">
    <property type="entry name" value="PBP1_ABC_LivK_ligand_binding-like"/>
    <property type="match status" value="1"/>
</dbReference>
<name>A0A847J6E0_9LACT</name>
<comment type="similarity">
    <text evidence="1">Belongs to the leucine-binding protein family.</text>
</comment>
<evidence type="ECO:0000313" key="5">
    <source>
        <dbReference type="EMBL" id="NLH36202.1"/>
    </source>
</evidence>
<dbReference type="SUPFAM" id="SSF53822">
    <property type="entry name" value="Periplasmic binding protein-like I"/>
    <property type="match status" value="1"/>
</dbReference>
<feature type="domain" description="Leucine-binding protein" evidence="4">
    <location>
        <begin position="45"/>
        <end position="385"/>
    </location>
</feature>
<evidence type="ECO:0000256" key="1">
    <source>
        <dbReference type="ARBA" id="ARBA00010062"/>
    </source>
</evidence>
<proteinExistence type="inferred from homology"/>
<dbReference type="PANTHER" id="PTHR30483">
    <property type="entry name" value="LEUCINE-SPECIFIC-BINDING PROTEIN"/>
    <property type="match status" value="1"/>
</dbReference>
<dbReference type="AlphaFoldDB" id="A0A847J6E0"/>
<evidence type="ECO:0000256" key="3">
    <source>
        <dbReference type="SAM" id="SignalP"/>
    </source>
</evidence>
<dbReference type="PROSITE" id="PS51257">
    <property type="entry name" value="PROKAR_LIPOPROTEIN"/>
    <property type="match status" value="1"/>
</dbReference>
<reference evidence="5 6" key="1">
    <citation type="journal article" date="2020" name="Biotechnol. Biofuels">
        <title>New insights from the biogas microbiome by comprehensive genome-resolved metagenomics of nearly 1600 species originating from multiple anaerobic digesters.</title>
        <authorList>
            <person name="Campanaro S."/>
            <person name="Treu L."/>
            <person name="Rodriguez-R L.M."/>
            <person name="Kovalovszki A."/>
            <person name="Ziels R.M."/>
            <person name="Maus I."/>
            <person name="Zhu X."/>
            <person name="Kougias P.G."/>
            <person name="Basile A."/>
            <person name="Luo G."/>
            <person name="Schluter A."/>
            <person name="Konstantinidis K.T."/>
            <person name="Angelidaki I."/>
        </authorList>
    </citation>
    <scope>NUCLEOTIDE SEQUENCE [LARGE SCALE GENOMIC DNA]</scope>
    <source>
        <strain evidence="5">AS27yjCOA_61</strain>
    </source>
</reference>
<dbReference type="Proteomes" id="UP000559962">
    <property type="component" value="Unassembled WGS sequence"/>
</dbReference>
<gene>
    <name evidence="5" type="ORF">GX453_09350</name>
</gene>
<dbReference type="InterPro" id="IPR028082">
    <property type="entry name" value="Peripla_BP_I"/>
</dbReference>
<sequence>MGEKMKKIAILGLAAASLLALAACGSAPGTSKNDSEKGNAIGKTFKIGLNMELSGAYAAPGNAEKNAIQLAADEINADGGINDKKIQLVVKDNKTDNGEVATVASNLTNNDKVAVIIGPMSSGGTLAATPNVTKAQVPLITPTGTNDSLTVKNKKVQPYIFRTIFPDAFQGKVIANYTEETLKAKKVLVYYDNSSDYARGILGTFKDNYKGEIVDTLSFQGGDKDFQAALTKVKNKSFDAIVLIGYYAEGGLITKQAREMGLNQPIVGGDGISDPTYTELAGSAATDVYYVAGFSTKAPFNDKTTAFIKAYKAAYNEEPSAFAACAYDAVYMIKQAAQEGKVKNSAELAEALAKVKGLVGVTGTIDIDKNHNPVKSAVMVKLEDGKEASAEIVK</sequence>
<evidence type="ECO:0000313" key="6">
    <source>
        <dbReference type="Proteomes" id="UP000559962"/>
    </source>
</evidence>
<dbReference type="InterPro" id="IPR051010">
    <property type="entry name" value="BCAA_transport"/>
</dbReference>
<keyword evidence="2 3" id="KW-0732">Signal</keyword>
<dbReference type="EMBL" id="JAAYVO010000129">
    <property type="protein sequence ID" value="NLH36202.1"/>
    <property type="molecule type" value="Genomic_DNA"/>
</dbReference>